<dbReference type="EMBL" id="JAHYIQ010000016">
    <property type="protein sequence ID" value="KAK1125516.1"/>
    <property type="molecule type" value="Genomic_DNA"/>
</dbReference>
<reference evidence="1" key="1">
    <citation type="submission" date="2021-10" db="EMBL/GenBank/DDBJ databases">
        <title>Melipona bicolor Genome sequencing and assembly.</title>
        <authorList>
            <person name="Araujo N.S."/>
            <person name="Arias M.C."/>
        </authorList>
    </citation>
    <scope>NUCLEOTIDE SEQUENCE</scope>
    <source>
        <strain evidence="1">USP_2M_L1-L4_2017</strain>
        <tissue evidence="1">Whole body</tissue>
    </source>
</reference>
<protein>
    <submittedName>
        <fullName evidence="1">Uncharacterized protein</fullName>
    </submittedName>
</protein>
<name>A0AA40FUA2_9HYME</name>
<gene>
    <name evidence="1" type="ORF">K0M31_005875</name>
</gene>
<dbReference type="AlphaFoldDB" id="A0AA40FUA2"/>
<dbReference type="Proteomes" id="UP001177670">
    <property type="component" value="Unassembled WGS sequence"/>
</dbReference>
<evidence type="ECO:0000313" key="1">
    <source>
        <dbReference type="EMBL" id="KAK1125516.1"/>
    </source>
</evidence>
<evidence type="ECO:0000313" key="2">
    <source>
        <dbReference type="Proteomes" id="UP001177670"/>
    </source>
</evidence>
<proteinExistence type="predicted"/>
<comment type="caution">
    <text evidence="1">The sequence shown here is derived from an EMBL/GenBank/DDBJ whole genome shotgun (WGS) entry which is preliminary data.</text>
</comment>
<sequence>MKSRTEFYTLGGADYEKSDGFNGDGDSSDPRKILRRIPKECNIASSEFSQTIDGINMEFMINEFVEALC</sequence>
<keyword evidence="2" id="KW-1185">Reference proteome</keyword>
<accession>A0AA40FUA2</accession>
<organism evidence="1 2">
    <name type="scientific">Melipona bicolor</name>
    <dbReference type="NCBI Taxonomy" id="60889"/>
    <lineage>
        <taxon>Eukaryota</taxon>
        <taxon>Metazoa</taxon>
        <taxon>Ecdysozoa</taxon>
        <taxon>Arthropoda</taxon>
        <taxon>Hexapoda</taxon>
        <taxon>Insecta</taxon>
        <taxon>Pterygota</taxon>
        <taxon>Neoptera</taxon>
        <taxon>Endopterygota</taxon>
        <taxon>Hymenoptera</taxon>
        <taxon>Apocrita</taxon>
        <taxon>Aculeata</taxon>
        <taxon>Apoidea</taxon>
        <taxon>Anthophila</taxon>
        <taxon>Apidae</taxon>
        <taxon>Melipona</taxon>
    </lineage>
</organism>